<comment type="pathway">
    <text evidence="1 9">Porphyrin-containing compound metabolism; protoporphyrin-IX biosynthesis; coproporphyrinogen-III from 5-aminolevulinate: step 3/4.</text>
</comment>
<evidence type="ECO:0000259" key="10">
    <source>
        <dbReference type="Pfam" id="PF02602"/>
    </source>
</evidence>
<dbReference type="GO" id="GO:0004852">
    <property type="term" value="F:uroporphyrinogen-III synthase activity"/>
    <property type="evidence" value="ECO:0007669"/>
    <property type="project" value="UniProtKB-UniRule"/>
</dbReference>
<evidence type="ECO:0000256" key="1">
    <source>
        <dbReference type="ARBA" id="ARBA00004772"/>
    </source>
</evidence>
<evidence type="ECO:0000313" key="11">
    <source>
        <dbReference type="EMBL" id="AOH55955.1"/>
    </source>
</evidence>
<keyword evidence="12" id="KW-1185">Reference proteome</keyword>
<dbReference type="GO" id="GO:0006782">
    <property type="term" value="P:protoporphyrinogen IX biosynthetic process"/>
    <property type="evidence" value="ECO:0007669"/>
    <property type="project" value="UniProtKB-UniRule"/>
</dbReference>
<dbReference type="AlphaFoldDB" id="A0A1B3XRV5"/>
<gene>
    <name evidence="11" type="ORF">ABE28_016455</name>
</gene>
<evidence type="ECO:0000256" key="2">
    <source>
        <dbReference type="ARBA" id="ARBA00008133"/>
    </source>
</evidence>
<evidence type="ECO:0000313" key="12">
    <source>
        <dbReference type="Proteomes" id="UP000077926"/>
    </source>
</evidence>
<evidence type="ECO:0000256" key="3">
    <source>
        <dbReference type="ARBA" id="ARBA00013109"/>
    </source>
</evidence>
<dbReference type="GO" id="GO:0006780">
    <property type="term" value="P:uroporphyrinogen III biosynthetic process"/>
    <property type="evidence" value="ECO:0007669"/>
    <property type="project" value="UniProtKB-UniRule"/>
</dbReference>
<dbReference type="STRING" id="264697.ABE28_016455"/>
<evidence type="ECO:0000256" key="4">
    <source>
        <dbReference type="ARBA" id="ARBA00023239"/>
    </source>
</evidence>
<comment type="catalytic activity">
    <reaction evidence="8 9">
        <text>hydroxymethylbilane = uroporphyrinogen III + H2O</text>
        <dbReference type="Rhea" id="RHEA:18965"/>
        <dbReference type="ChEBI" id="CHEBI:15377"/>
        <dbReference type="ChEBI" id="CHEBI:57308"/>
        <dbReference type="ChEBI" id="CHEBI:57845"/>
        <dbReference type="EC" id="4.2.1.75"/>
    </reaction>
</comment>
<dbReference type="Gene3D" id="3.40.50.10090">
    <property type="match status" value="2"/>
</dbReference>
<feature type="domain" description="Tetrapyrrole biosynthesis uroporphyrinogen III synthase" evidence="10">
    <location>
        <begin position="26"/>
        <end position="248"/>
    </location>
</feature>
<evidence type="ECO:0000256" key="9">
    <source>
        <dbReference type="RuleBase" id="RU366031"/>
    </source>
</evidence>
<accession>A0A1B3XRV5</accession>
<comment type="function">
    <text evidence="6 9">Catalyzes cyclization of the linear tetrapyrrole, hydroxymethylbilane, to the macrocyclic uroporphyrinogen III.</text>
</comment>
<dbReference type="InterPro" id="IPR039793">
    <property type="entry name" value="UROS/Hem4"/>
</dbReference>
<dbReference type="Pfam" id="PF02602">
    <property type="entry name" value="HEM4"/>
    <property type="match status" value="1"/>
</dbReference>
<dbReference type="Proteomes" id="UP000077926">
    <property type="component" value="Chromosome"/>
</dbReference>
<dbReference type="KEGG" id="bmur:ABE28_016455"/>
<organism evidence="11 12">
    <name type="scientific">Peribacillus muralis</name>
    <dbReference type="NCBI Taxonomy" id="264697"/>
    <lineage>
        <taxon>Bacteria</taxon>
        <taxon>Bacillati</taxon>
        <taxon>Bacillota</taxon>
        <taxon>Bacilli</taxon>
        <taxon>Bacillales</taxon>
        <taxon>Bacillaceae</taxon>
        <taxon>Peribacillus</taxon>
    </lineage>
</organism>
<dbReference type="SUPFAM" id="SSF69618">
    <property type="entry name" value="HemD-like"/>
    <property type="match status" value="1"/>
</dbReference>
<dbReference type="OrthoDB" id="9815856at2"/>
<dbReference type="PANTHER" id="PTHR38042:SF1">
    <property type="entry name" value="UROPORPHYRINOGEN-III SYNTHASE, CHLOROPLASTIC"/>
    <property type="match status" value="1"/>
</dbReference>
<evidence type="ECO:0000256" key="7">
    <source>
        <dbReference type="ARBA" id="ARBA00040167"/>
    </source>
</evidence>
<dbReference type="InterPro" id="IPR003754">
    <property type="entry name" value="4pyrrol_synth_uPrphyn_synth"/>
</dbReference>
<dbReference type="CDD" id="cd06578">
    <property type="entry name" value="HemD"/>
    <property type="match status" value="1"/>
</dbReference>
<dbReference type="RefSeq" id="WP_064465890.1">
    <property type="nucleotide sequence ID" value="NZ_CP017080.1"/>
</dbReference>
<comment type="similarity">
    <text evidence="2 9">Belongs to the uroporphyrinogen-III synthase family.</text>
</comment>
<name>A0A1B3XRV5_9BACI</name>
<evidence type="ECO:0000256" key="8">
    <source>
        <dbReference type="ARBA" id="ARBA00048617"/>
    </source>
</evidence>
<keyword evidence="5 9" id="KW-0627">Porphyrin biosynthesis</keyword>
<proteinExistence type="inferred from homology"/>
<sequence length="265" mass="29114">MLPVQPLKDYHVLITRGKDQAEGLMASIKENGGTPLLVPLLEFTLPDHMEEVHQRLGAIHTYDWIILTSQNGVDYFFKLLGKQPIMLPKIAVIGSKTEVALKRYGYKADFVPSEFVAEGFVSEFITTLAPGTRVLLAKGNLARSVIAEAINEAGSSCDEVIIYHTVLPASSEQELVHLIKNHAIDIITFTSSSTVNHFLQTMERHELGAYLDRIVIACIGPIAAKTAARHGLSVDVCPDVYTTEAMVADIILFIMKRNTKGGTLQ</sequence>
<reference evidence="11 12" key="1">
    <citation type="submission" date="2016-08" db="EMBL/GenBank/DDBJ databases">
        <title>Complete genome sequence of Bacillus muralis G25-68, a strain with toxicity to nematodes.</title>
        <authorList>
            <person name="Zheng Z."/>
        </authorList>
    </citation>
    <scope>NUCLEOTIDE SEQUENCE [LARGE SCALE GENOMIC DNA]</scope>
    <source>
        <strain evidence="11 12">G25-68</strain>
    </source>
</reference>
<dbReference type="EMBL" id="CP017080">
    <property type="protein sequence ID" value="AOH55955.1"/>
    <property type="molecule type" value="Genomic_DNA"/>
</dbReference>
<dbReference type="UniPathway" id="UPA00251">
    <property type="reaction ID" value="UER00320"/>
</dbReference>
<evidence type="ECO:0000256" key="6">
    <source>
        <dbReference type="ARBA" id="ARBA00037589"/>
    </source>
</evidence>
<dbReference type="InterPro" id="IPR036108">
    <property type="entry name" value="4pyrrol_syn_uPrphyn_synt_sf"/>
</dbReference>
<evidence type="ECO:0000256" key="5">
    <source>
        <dbReference type="ARBA" id="ARBA00023244"/>
    </source>
</evidence>
<dbReference type="EC" id="4.2.1.75" evidence="3 9"/>
<protein>
    <recommendedName>
        <fullName evidence="7 9">Uroporphyrinogen-III synthase</fullName>
        <ecNumber evidence="3 9">4.2.1.75</ecNumber>
    </recommendedName>
</protein>
<dbReference type="PANTHER" id="PTHR38042">
    <property type="entry name" value="UROPORPHYRINOGEN-III SYNTHASE, CHLOROPLASTIC"/>
    <property type="match status" value="1"/>
</dbReference>
<keyword evidence="4 9" id="KW-0456">Lyase</keyword>